<dbReference type="SUPFAM" id="SSF46689">
    <property type="entry name" value="Homeodomain-like"/>
    <property type="match status" value="1"/>
</dbReference>
<dbReference type="Pfam" id="PF00440">
    <property type="entry name" value="TetR_N"/>
    <property type="match status" value="1"/>
</dbReference>
<name>A0AAP6ZZ71_PAEAL</name>
<reference evidence="6 7" key="1">
    <citation type="submission" date="2020-05" db="EMBL/GenBank/DDBJ databases">
        <title>Whole genome sequencing and identification of novel metabolites from Paenibacillus alvei strain JR949.</title>
        <authorList>
            <person name="Rajendhran J."/>
            <person name="Sree Pranav P."/>
            <person name="Mahalakshmi B."/>
            <person name="Karthikeyan R."/>
        </authorList>
    </citation>
    <scope>NUCLEOTIDE SEQUENCE [LARGE SCALE GENOMIC DNA]</scope>
    <source>
        <strain evidence="6 7">JR949</strain>
    </source>
</reference>
<dbReference type="InterPro" id="IPR009057">
    <property type="entry name" value="Homeodomain-like_sf"/>
</dbReference>
<evidence type="ECO:0000313" key="7">
    <source>
        <dbReference type="Proteomes" id="UP000552038"/>
    </source>
</evidence>
<dbReference type="PANTHER" id="PTHR47506:SF3">
    <property type="entry name" value="HTH-TYPE TRANSCRIPTIONAL REGULATOR LMRA"/>
    <property type="match status" value="1"/>
</dbReference>
<evidence type="ECO:0000256" key="3">
    <source>
        <dbReference type="ARBA" id="ARBA00023163"/>
    </source>
</evidence>
<dbReference type="RefSeq" id="WP_163979129.1">
    <property type="nucleotide sequence ID" value="NZ_JABFOR010000029.1"/>
</dbReference>
<dbReference type="InterPro" id="IPR036271">
    <property type="entry name" value="Tet_transcr_reg_TetR-rel_C_sf"/>
</dbReference>
<dbReference type="AlphaFoldDB" id="A0AAP6ZZ71"/>
<evidence type="ECO:0000256" key="2">
    <source>
        <dbReference type="ARBA" id="ARBA00023125"/>
    </source>
</evidence>
<protein>
    <submittedName>
        <fullName evidence="6">TetR/AcrR family transcriptional regulator</fullName>
    </submittedName>
</protein>
<evidence type="ECO:0000313" key="6">
    <source>
        <dbReference type="EMBL" id="NOJ72709.1"/>
    </source>
</evidence>
<dbReference type="PRINTS" id="PR00455">
    <property type="entry name" value="HTHTETR"/>
</dbReference>
<evidence type="ECO:0000259" key="5">
    <source>
        <dbReference type="PROSITE" id="PS50977"/>
    </source>
</evidence>
<keyword evidence="2 4" id="KW-0238">DNA-binding</keyword>
<dbReference type="SUPFAM" id="SSF48498">
    <property type="entry name" value="Tetracyclin repressor-like, C-terminal domain"/>
    <property type="match status" value="1"/>
</dbReference>
<gene>
    <name evidence="6" type="ORF">HMI46_19375</name>
</gene>
<dbReference type="GO" id="GO:0003677">
    <property type="term" value="F:DNA binding"/>
    <property type="evidence" value="ECO:0007669"/>
    <property type="project" value="UniProtKB-UniRule"/>
</dbReference>
<dbReference type="Gene3D" id="1.10.357.10">
    <property type="entry name" value="Tetracycline Repressor, domain 2"/>
    <property type="match status" value="1"/>
</dbReference>
<feature type="DNA-binding region" description="H-T-H motif" evidence="4">
    <location>
        <begin position="28"/>
        <end position="47"/>
    </location>
</feature>
<organism evidence="6 7">
    <name type="scientific">Paenibacillus alvei</name>
    <name type="common">Bacillus alvei</name>
    <dbReference type="NCBI Taxonomy" id="44250"/>
    <lineage>
        <taxon>Bacteria</taxon>
        <taxon>Bacillati</taxon>
        <taxon>Bacillota</taxon>
        <taxon>Bacilli</taxon>
        <taxon>Bacillales</taxon>
        <taxon>Paenibacillaceae</taxon>
        <taxon>Paenibacillus</taxon>
    </lineage>
</organism>
<dbReference type="PANTHER" id="PTHR47506">
    <property type="entry name" value="TRANSCRIPTIONAL REGULATORY PROTEIN"/>
    <property type="match status" value="1"/>
</dbReference>
<feature type="domain" description="HTH tetR-type" evidence="5">
    <location>
        <begin position="5"/>
        <end position="65"/>
    </location>
</feature>
<dbReference type="EMBL" id="JABFOR010000029">
    <property type="protein sequence ID" value="NOJ72709.1"/>
    <property type="molecule type" value="Genomic_DNA"/>
</dbReference>
<dbReference type="InterPro" id="IPR011075">
    <property type="entry name" value="TetR_C"/>
</dbReference>
<dbReference type="InterPro" id="IPR001647">
    <property type="entry name" value="HTH_TetR"/>
</dbReference>
<evidence type="ECO:0000256" key="4">
    <source>
        <dbReference type="PROSITE-ProRule" id="PRU00335"/>
    </source>
</evidence>
<dbReference type="Proteomes" id="UP000552038">
    <property type="component" value="Unassembled WGS sequence"/>
</dbReference>
<dbReference type="InterPro" id="IPR023772">
    <property type="entry name" value="DNA-bd_HTH_TetR-type_CS"/>
</dbReference>
<sequence length="200" mass="22311">MRKGEQTRRHIVLKSAELFNQKGYAGCSLHDIMEATGLQKGAIYRHFKSKDEIALEAFDFAIETIAQYFAEAISDATTVQGKIGSLFDVYEDVINNPPIKGGCPLLNTAVDSDDTNSLLREKALRVLRTFLNMIEEIIEEGILLGELKPNIDTKAVASFIVAIFEGSIMASKLERDNKHVAYSKQQVLHYLLMLQTDAKS</sequence>
<dbReference type="PROSITE" id="PS50977">
    <property type="entry name" value="HTH_TETR_2"/>
    <property type="match status" value="1"/>
</dbReference>
<proteinExistence type="predicted"/>
<dbReference type="PROSITE" id="PS01081">
    <property type="entry name" value="HTH_TETR_1"/>
    <property type="match status" value="1"/>
</dbReference>
<comment type="caution">
    <text evidence="6">The sequence shown here is derived from an EMBL/GenBank/DDBJ whole genome shotgun (WGS) entry which is preliminary data.</text>
</comment>
<keyword evidence="1" id="KW-0805">Transcription regulation</keyword>
<dbReference type="Pfam" id="PF16925">
    <property type="entry name" value="TetR_C_13"/>
    <property type="match status" value="1"/>
</dbReference>
<keyword evidence="3" id="KW-0804">Transcription</keyword>
<accession>A0AAP6ZZ71</accession>
<evidence type="ECO:0000256" key="1">
    <source>
        <dbReference type="ARBA" id="ARBA00023015"/>
    </source>
</evidence>